<feature type="domain" description="ATP-grasp" evidence="7">
    <location>
        <begin position="334"/>
        <end position="370"/>
    </location>
</feature>
<dbReference type="PANTHER" id="PTHR43334:SF1">
    <property type="entry name" value="3-HYDROXYPROPIONATE--COA LIGASE [ADP-FORMING]"/>
    <property type="match status" value="1"/>
</dbReference>
<comment type="caution">
    <text evidence="8">The sequence shown here is derived from an EMBL/GenBank/DDBJ whole genome shotgun (WGS) entry which is preliminary data.</text>
</comment>
<dbReference type="Pfam" id="PF13607">
    <property type="entry name" value="Succ_CoA_lig"/>
    <property type="match status" value="1"/>
</dbReference>
<evidence type="ECO:0000256" key="1">
    <source>
        <dbReference type="ARBA" id="ARBA00001619"/>
    </source>
</evidence>
<evidence type="ECO:0000313" key="9">
    <source>
        <dbReference type="Proteomes" id="UP001596547"/>
    </source>
</evidence>
<keyword evidence="3 8" id="KW-0436">Ligase</keyword>
<evidence type="ECO:0000256" key="5">
    <source>
        <dbReference type="ARBA" id="ARBA00022840"/>
    </source>
</evidence>
<dbReference type="Gene3D" id="3.30.1490.20">
    <property type="entry name" value="ATP-grasp fold, A domain"/>
    <property type="match status" value="1"/>
</dbReference>
<dbReference type="InterPro" id="IPR043938">
    <property type="entry name" value="Ligase_CoA_dom"/>
</dbReference>
<dbReference type="InterPro" id="IPR016102">
    <property type="entry name" value="Succinyl-CoA_synth-like"/>
</dbReference>
<dbReference type="PROSITE" id="PS50975">
    <property type="entry name" value="ATP_GRASP"/>
    <property type="match status" value="1"/>
</dbReference>
<sequence>MSFVTQSGAFGGALTTLLQEAGVGLNKWVATGNEAAVGALTFVDQLARDETTDVVVGYVEGFEDARQLVELKRTDVGIDLPFVVLRVGTSERGRAAASSHTGKIAGESAVYDAVLREHGVVAVDDIDLLVEVTQLILETGVEELPHGRLGVISTSGGAGVYIADRADDLGLELATLSARTRERIGHHLPGYGSATNPVDTTAAVLNSTDAFEECLTALLEDDGVDTLLFQLTNVSGERAAELADTLCRVKDEYEKPVVVCWTGGLEKVESLDRYRASGVPVFENPARCLKSIAAVGAFVAARPALHASKDHPARVTVPPLDRDRPKKLTEVDAKELLADYGIETPMERYVTSVSEAAAAADEIGYPVVVKIVSSAIDHKNRIGGVRLGMGDVDAVREAAAELLNVGGAVDEGVGLTVQRQVEFEHELGLGLTIDDDFGPVLMLGRGGTEIETIDDVTFRTVPVSRAQAGQMLEELTTVPVESFTEGQRSAVVDAVTGLSKLFMDNRWITEADVNPLVVTADGAVAVDALASGYEPTDDGG</sequence>
<reference evidence="8 9" key="1">
    <citation type="journal article" date="2019" name="Int. J. Syst. Evol. Microbiol.">
        <title>The Global Catalogue of Microorganisms (GCM) 10K type strain sequencing project: providing services to taxonomists for standard genome sequencing and annotation.</title>
        <authorList>
            <consortium name="The Broad Institute Genomics Platform"/>
            <consortium name="The Broad Institute Genome Sequencing Center for Infectious Disease"/>
            <person name="Wu L."/>
            <person name="Ma J."/>
        </authorList>
    </citation>
    <scope>NUCLEOTIDE SEQUENCE [LARGE SCALE GENOMIC DNA]</scope>
    <source>
        <strain evidence="8 9">PSR21</strain>
    </source>
</reference>
<dbReference type="AlphaFoldDB" id="A0ABD6AFA1"/>
<proteinExistence type="predicted"/>
<keyword evidence="4 6" id="KW-0547">Nucleotide-binding</keyword>
<accession>A0ABD6AFA1</accession>
<dbReference type="PANTHER" id="PTHR43334">
    <property type="entry name" value="ACETATE--COA LIGASE [ADP-FORMING]"/>
    <property type="match status" value="1"/>
</dbReference>
<protein>
    <recommendedName>
        <fullName evidence="2">acetate--CoA ligase (ADP-forming)</fullName>
        <ecNumber evidence="2">6.2.1.13</ecNumber>
    </recommendedName>
</protein>
<dbReference type="GO" id="GO:0043758">
    <property type="term" value="F:acetate-CoA ligase (ADP-forming) activity"/>
    <property type="evidence" value="ECO:0007669"/>
    <property type="project" value="UniProtKB-EC"/>
</dbReference>
<dbReference type="SUPFAM" id="SSF56059">
    <property type="entry name" value="Glutathione synthetase ATP-binding domain-like"/>
    <property type="match status" value="1"/>
</dbReference>
<name>A0ABD6AFA1_9EURY</name>
<dbReference type="Gene3D" id="3.40.50.261">
    <property type="entry name" value="Succinyl-CoA synthetase domains"/>
    <property type="match status" value="2"/>
</dbReference>
<evidence type="ECO:0000256" key="2">
    <source>
        <dbReference type="ARBA" id="ARBA00012957"/>
    </source>
</evidence>
<keyword evidence="5 6" id="KW-0067">ATP-binding</keyword>
<dbReference type="Gene3D" id="3.30.470.20">
    <property type="entry name" value="ATP-grasp fold, B domain"/>
    <property type="match status" value="1"/>
</dbReference>
<evidence type="ECO:0000259" key="7">
    <source>
        <dbReference type="PROSITE" id="PS50975"/>
    </source>
</evidence>
<gene>
    <name evidence="8" type="ORF">ACFQPE_19150</name>
</gene>
<dbReference type="InterPro" id="IPR013815">
    <property type="entry name" value="ATP_grasp_subdomain_1"/>
</dbReference>
<dbReference type="Pfam" id="PF13549">
    <property type="entry name" value="ATP-grasp_5"/>
    <property type="match status" value="1"/>
</dbReference>
<dbReference type="GO" id="GO:0005524">
    <property type="term" value="F:ATP binding"/>
    <property type="evidence" value="ECO:0007669"/>
    <property type="project" value="UniProtKB-UniRule"/>
</dbReference>
<keyword evidence="9" id="KW-1185">Reference proteome</keyword>
<dbReference type="InterPro" id="IPR032875">
    <property type="entry name" value="Succ_CoA_lig_flav_dom"/>
</dbReference>
<evidence type="ECO:0000256" key="6">
    <source>
        <dbReference type="PROSITE-ProRule" id="PRU00409"/>
    </source>
</evidence>
<comment type="catalytic activity">
    <reaction evidence="1">
        <text>acetate + ATP + CoA = acetyl-CoA + ADP + phosphate</text>
        <dbReference type="Rhea" id="RHEA:15081"/>
        <dbReference type="ChEBI" id="CHEBI:30089"/>
        <dbReference type="ChEBI" id="CHEBI:30616"/>
        <dbReference type="ChEBI" id="CHEBI:43474"/>
        <dbReference type="ChEBI" id="CHEBI:57287"/>
        <dbReference type="ChEBI" id="CHEBI:57288"/>
        <dbReference type="ChEBI" id="CHEBI:456216"/>
        <dbReference type="EC" id="6.2.1.13"/>
    </reaction>
</comment>
<evidence type="ECO:0000313" key="8">
    <source>
        <dbReference type="EMBL" id="MFC7318897.1"/>
    </source>
</evidence>
<evidence type="ECO:0000256" key="4">
    <source>
        <dbReference type="ARBA" id="ARBA00022741"/>
    </source>
</evidence>
<dbReference type="Pfam" id="PF19045">
    <property type="entry name" value="Ligase_CoA_2"/>
    <property type="match status" value="1"/>
</dbReference>
<dbReference type="InterPro" id="IPR051538">
    <property type="entry name" value="Acyl-CoA_Synth/Transferase"/>
</dbReference>
<dbReference type="Proteomes" id="UP001596547">
    <property type="component" value="Unassembled WGS sequence"/>
</dbReference>
<organism evidence="8 9">
    <name type="scientific">Halomarina halobia</name>
    <dbReference type="NCBI Taxonomy" id="3033386"/>
    <lineage>
        <taxon>Archaea</taxon>
        <taxon>Methanobacteriati</taxon>
        <taxon>Methanobacteriota</taxon>
        <taxon>Stenosarchaea group</taxon>
        <taxon>Halobacteria</taxon>
        <taxon>Halobacteriales</taxon>
        <taxon>Natronomonadaceae</taxon>
        <taxon>Halomarina</taxon>
    </lineage>
</organism>
<dbReference type="InterPro" id="IPR011761">
    <property type="entry name" value="ATP-grasp"/>
</dbReference>
<dbReference type="EC" id="6.2.1.13" evidence="2"/>
<evidence type="ECO:0000256" key="3">
    <source>
        <dbReference type="ARBA" id="ARBA00022598"/>
    </source>
</evidence>
<dbReference type="SUPFAM" id="SSF52210">
    <property type="entry name" value="Succinyl-CoA synthetase domains"/>
    <property type="match status" value="2"/>
</dbReference>
<dbReference type="EMBL" id="JBHTBF010000003">
    <property type="protein sequence ID" value="MFC7318897.1"/>
    <property type="molecule type" value="Genomic_DNA"/>
</dbReference>